<dbReference type="EMBL" id="HACG01051777">
    <property type="protein sequence ID" value="CEK98648.1"/>
    <property type="molecule type" value="Transcribed_RNA"/>
</dbReference>
<evidence type="ECO:0000256" key="4">
    <source>
        <dbReference type="ARBA" id="ARBA00022833"/>
    </source>
</evidence>
<feature type="non-terminal residue" evidence="7">
    <location>
        <position position="89"/>
    </location>
</feature>
<keyword evidence="1" id="KW-0479">Metal-binding</keyword>
<protein>
    <recommendedName>
        <fullName evidence="6">C2H2-type domain-containing protein</fullName>
    </recommendedName>
</protein>
<evidence type="ECO:0000259" key="6">
    <source>
        <dbReference type="PROSITE" id="PS50157"/>
    </source>
</evidence>
<evidence type="ECO:0000256" key="2">
    <source>
        <dbReference type="ARBA" id="ARBA00022737"/>
    </source>
</evidence>
<dbReference type="PROSITE" id="PS00028">
    <property type="entry name" value="ZINC_FINGER_C2H2_1"/>
    <property type="match status" value="2"/>
</dbReference>
<keyword evidence="2" id="KW-0677">Repeat</keyword>
<feature type="domain" description="C2H2-type" evidence="6">
    <location>
        <begin position="23"/>
        <end position="50"/>
    </location>
</feature>
<dbReference type="Gene3D" id="3.30.160.60">
    <property type="entry name" value="Classic Zinc Finger"/>
    <property type="match status" value="3"/>
</dbReference>
<dbReference type="PANTHER" id="PTHR23234">
    <property type="entry name" value="ZNF44 PROTEIN"/>
    <property type="match status" value="1"/>
</dbReference>
<evidence type="ECO:0000256" key="1">
    <source>
        <dbReference type="ARBA" id="ARBA00022723"/>
    </source>
</evidence>
<evidence type="ECO:0000313" key="7">
    <source>
        <dbReference type="EMBL" id="CEK98648.1"/>
    </source>
</evidence>
<sequence>CKNFDHSFALKCHKRIHNGEKPFQCDVCGKDLVSLTSLKNHESIHTGEKSYKCDNCGLCYANSSSLRSHKRRHVCDVDSAFRTALNEHQ</sequence>
<name>A0A0B7C0A9_9EUPU</name>
<dbReference type="PANTHER" id="PTHR23234:SF10">
    <property type="entry name" value="RIKEN CDNA 6720489N17 GENE-RELATED"/>
    <property type="match status" value="1"/>
</dbReference>
<dbReference type="Pfam" id="PF00096">
    <property type="entry name" value="zf-C2H2"/>
    <property type="match status" value="2"/>
</dbReference>
<dbReference type="FunFam" id="3.30.160.60:FF:000624">
    <property type="entry name" value="zinc finger protein 697"/>
    <property type="match status" value="1"/>
</dbReference>
<accession>A0A0B7C0A9</accession>
<feature type="domain" description="C2H2-type" evidence="6">
    <location>
        <begin position="1"/>
        <end position="22"/>
    </location>
</feature>
<dbReference type="InterPro" id="IPR013087">
    <property type="entry name" value="Znf_C2H2_type"/>
</dbReference>
<organism evidence="7">
    <name type="scientific">Arion vulgaris</name>
    <dbReference type="NCBI Taxonomy" id="1028688"/>
    <lineage>
        <taxon>Eukaryota</taxon>
        <taxon>Metazoa</taxon>
        <taxon>Spiralia</taxon>
        <taxon>Lophotrochozoa</taxon>
        <taxon>Mollusca</taxon>
        <taxon>Gastropoda</taxon>
        <taxon>Heterobranchia</taxon>
        <taxon>Euthyneura</taxon>
        <taxon>Panpulmonata</taxon>
        <taxon>Eupulmonata</taxon>
        <taxon>Stylommatophora</taxon>
        <taxon>Helicina</taxon>
        <taxon>Arionoidea</taxon>
        <taxon>Arionidae</taxon>
        <taxon>Arion</taxon>
    </lineage>
</organism>
<gene>
    <name evidence="7" type="primary">ORF219240</name>
</gene>
<reference evidence="7" key="1">
    <citation type="submission" date="2014-12" db="EMBL/GenBank/DDBJ databases">
        <title>Insight into the proteome of Arion vulgaris.</title>
        <authorList>
            <person name="Aradska J."/>
            <person name="Bulat T."/>
            <person name="Smidak R."/>
            <person name="Sarate P."/>
            <person name="Gangsoo J."/>
            <person name="Sialana F."/>
            <person name="Bilban M."/>
            <person name="Lubec G."/>
        </authorList>
    </citation>
    <scope>NUCLEOTIDE SEQUENCE</scope>
    <source>
        <tissue evidence="7">Skin</tissue>
    </source>
</reference>
<evidence type="ECO:0000256" key="3">
    <source>
        <dbReference type="ARBA" id="ARBA00022771"/>
    </source>
</evidence>
<dbReference type="SUPFAM" id="SSF57667">
    <property type="entry name" value="beta-beta-alpha zinc fingers"/>
    <property type="match status" value="2"/>
</dbReference>
<dbReference type="SMART" id="SM00355">
    <property type="entry name" value="ZnF_C2H2"/>
    <property type="match status" value="2"/>
</dbReference>
<dbReference type="GO" id="GO:0008270">
    <property type="term" value="F:zinc ion binding"/>
    <property type="evidence" value="ECO:0007669"/>
    <property type="project" value="UniProtKB-KW"/>
</dbReference>
<dbReference type="InterPro" id="IPR036236">
    <property type="entry name" value="Znf_C2H2_sf"/>
</dbReference>
<evidence type="ECO:0000256" key="5">
    <source>
        <dbReference type="PROSITE-ProRule" id="PRU00042"/>
    </source>
</evidence>
<feature type="domain" description="C2H2-type" evidence="6">
    <location>
        <begin position="51"/>
        <end position="78"/>
    </location>
</feature>
<dbReference type="FunFam" id="3.30.160.60:FF:002343">
    <property type="entry name" value="Zinc finger protein 33A"/>
    <property type="match status" value="1"/>
</dbReference>
<proteinExistence type="predicted"/>
<feature type="non-terminal residue" evidence="7">
    <location>
        <position position="1"/>
    </location>
</feature>
<dbReference type="AlphaFoldDB" id="A0A0B7C0A9"/>
<dbReference type="InterPro" id="IPR050758">
    <property type="entry name" value="Znf_C2H2-type"/>
</dbReference>
<keyword evidence="4" id="KW-0862">Zinc</keyword>
<keyword evidence="3 5" id="KW-0863">Zinc-finger</keyword>
<dbReference type="PROSITE" id="PS50157">
    <property type="entry name" value="ZINC_FINGER_C2H2_2"/>
    <property type="match status" value="3"/>
</dbReference>